<dbReference type="Proteomes" id="UP000275048">
    <property type="component" value="Unassembled WGS sequence"/>
</dbReference>
<proteinExistence type="inferred from homology"/>
<dbReference type="CDD" id="cd00454">
    <property type="entry name" value="TrHb1_N"/>
    <property type="match status" value="1"/>
</dbReference>
<dbReference type="GO" id="GO:0005344">
    <property type="term" value="F:oxygen carrier activity"/>
    <property type="evidence" value="ECO:0007669"/>
    <property type="project" value="UniProtKB-UniRule"/>
</dbReference>
<reference evidence="9 10" key="1">
    <citation type="submission" date="2018-10" db="EMBL/GenBank/DDBJ databases">
        <title>Isolation, diversity and antibacterial activity of antinobacteria from the wheat rhizosphere soil.</title>
        <authorList>
            <person name="Sun T."/>
        </authorList>
    </citation>
    <scope>NUCLEOTIDE SEQUENCE [LARGE SCALE GENOMIC DNA]</scope>
    <source>
        <strain evidence="9 10">SJ-23</strain>
    </source>
</reference>
<dbReference type="SUPFAM" id="SSF46458">
    <property type="entry name" value="Globin-like"/>
    <property type="match status" value="1"/>
</dbReference>
<dbReference type="InterPro" id="IPR012292">
    <property type="entry name" value="Globin/Proto"/>
</dbReference>
<dbReference type="Gene3D" id="1.10.490.10">
    <property type="entry name" value="Globins"/>
    <property type="match status" value="1"/>
</dbReference>
<dbReference type="GO" id="GO:0020037">
    <property type="term" value="F:heme binding"/>
    <property type="evidence" value="ECO:0007669"/>
    <property type="project" value="InterPro"/>
</dbReference>
<keyword evidence="2 6" id="KW-0813">Transport</keyword>
<keyword evidence="3 6" id="KW-0349">Heme</keyword>
<organism evidence="9 10">
    <name type="scientific">Agromyces tardus</name>
    <dbReference type="NCBI Taxonomy" id="2583849"/>
    <lineage>
        <taxon>Bacteria</taxon>
        <taxon>Bacillati</taxon>
        <taxon>Actinomycetota</taxon>
        <taxon>Actinomycetes</taxon>
        <taxon>Micrococcales</taxon>
        <taxon>Microbacteriaceae</taxon>
        <taxon>Agromyces</taxon>
    </lineage>
</organism>
<feature type="binding site" description="distal binding residue" evidence="8">
    <location>
        <position position="82"/>
    </location>
    <ligand>
        <name>heme</name>
        <dbReference type="ChEBI" id="CHEBI:30413"/>
    </ligand>
    <ligandPart>
        <name>Fe</name>
        <dbReference type="ChEBI" id="CHEBI:18248"/>
    </ligandPart>
</feature>
<dbReference type="RefSeq" id="WP_122936601.1">
    <property type="nucleotide sequence ID" value="NZ_JBHSNT010000060.1"/>
</dbReference>
<evidence type="ECO:0000256" key="4">
    <source>
        <dbReference type="ARBA" id="ARBA00022723"/>
    </source>
</evidence>
<feature type="binding site" description="distal binding residue" evidence="8">
    <location>
        <position position="58"/>
    </location>
    <ligand>
        <name>heme</name>
        <dbReference type="ChEBI" id="CHEBI:30413"/>
    </ligand>
    <ligandPart>
        <name>Fe</name>
        <dbReference type="ChEBI" id="CHEBI:18248"/>
    </ligandPart>
</feature>
<accession>A0A3M8AFY0</accession>
<evidence type="ECO:0000313" key="10">
    <source>
        <dbReference type="Proteomes" id="UP000275048"/>
    </source>
</evidence>
<evidence type="ECO:0000256" key="8">
    <source>
        <dbReference type="PIRSR" id="PIRSR601486-1"/>
    </source>
</evidence>
<evidence type="ECO:0000256" key="3">
    <source>
        <dbReference type="ARBA" id="ARBA00022617"/>
    </source>
</evidence>
<keyword evidence="5 6" id="KW-0408">Iron</keyword>
<comment type="similarity">
    <text evidence="1 6">Belongs to the truncated hemoglobin family. Group I subfamily.</text>
</comment>
<dbReference type="InterPro" id="IPR009050">
    <property type="entry name" value="Globin-like_sf"/>
</dbReference>
<keyword evidence="4 6" id="KW-0479">Metal-binding</keyword>
<dbReference type="AlphaFoldDB" id="A0A3M8AFY0"/>
<feature type="binding site" description="proximal binding residue" evidence="7">
    <location>
        <position position="82"/>
    </location>
    <ligand>
        <name>heme</name>
        <dbReference type="ChEBI" id="CHEBI:30413"/>
    </ligand>
    <ligandPart>
        <name>Fe</name>
        <dbReference type="ChEBI" id="CHEBI:18248"/>
    </ligandPart>
</feature>
<dbReference type="PIRSF" id="PIRSF002030">
    <property type="entry name" value="Globin_Protozoa/Cyanobacteria"/>
    <property type="match status" value="1"/>
</dbReference>
<evidence type="ECO:0000256" key="5">
    <source>
        <dbReference type="ARBA" id="ARBA00023004"/>
    </source>
</evidence>
<evidence type="ECO:0000256" key="2">
    <source>
        <dbReference type="ARBA" id="ARBA00022448"/>
    </source>
</evidence>
<protein>
    <recommendedName>
        <fullName evidence="6">Group 1 truncated hemoglobin</fullName>
    </recommendedName>
</protein>
<evidence type="ECO:0000256" key="7">
    <source>
        <dbReference type="PIRSR" id="PIRSR002030-1"/>
    </source>
</evidence>
<gene>
    <name evidence="9" type="ORF">EDM22_08330</name>
</gene>
<comment type="caution">
    <text evidence="9">The sequence shown here is derived from an EMBL/GenBank/DDBJ whole genome shotgun (WGS) entry which is preliminary data.</text>
</comment>
<evidence type="ECO:0000256" key="1">
    <source>
        <dbReference type="ARBA" id="ARBA00009660"/>
    </source>
</evidence>
<evidence type="ECO:0000256" key="6">
    <source>
        <dbReference type="PIRNR" id="PIRNR002030"/>
    </source>
</evidence>
<dbReference type="OrthoDB" id="9798157at2"/>
<dbReference type="InterPro" id="IPR001486">
    <property type="entry name" value="Hemoglobin_trunc"/>
</dbReference>
<dbReference type="InterPro" id="IPR016339">
    <property type="entry name" value="Hemoglobin_trunc_I"/>
</dbReference>
<keyword evidence="10" id="KW-1185">Reference proteome</keyword>
<name>A0A3M8AFY0_9MICO</name>
<sequence length="135" mass="14001">MSPSGDQQSDVLEQSDYQAVGGAPAITAVVGRFYELVVADDRLAGYFEGVEMVRLKRHQVALVSQVMGGPVEYSGRDLRAAHEGMGISADDFAVVVDHLVTALTEAGVPSEIIGRVGAALGGTEADIVEVPSTGA</sequence>
<dbReference type="EMBL" id="RHHB01000011">
    <property type="protein sequence ID" value="RNB50093.1"/>
    <property type="molecule type" value="Genomic_DNA"/>
</dbReference>
<keyword evidence="6" id="KW-0561">Oxygen transport</keyword>
<comment type="cofactor">
    <cofactor evidence="7">
        <name>heme</name>
        <dbReference type="ChEBI" id="CHEBI:30413"/>
    </cofactor>
    <text evidence="7">Binds 1 heme group per subunit.</text>
</comment>
<dbReference type="Pfam" id="PF01152">
    <property type="entry name" value="Bac_globin"/>
    <property type="match status" value="1"/>
</dbReference>
<dbReference type="GO" id="GO:0019825">
    <property type="term" value="F:oxygen binding"/>
    <property type="evidence" value="ECO:0007669"/>
    <property type="project" value="InterPro"/>
</dbReference>
<dbReference type="GO" id="GO:0046872">
    <property type="term" value="F:metal ion binding"/>
    <property type="evidence" value="ECO:0007669"/>
    <property type="project" value="UniProtKB-UniRule"/>
</dbReference>
<evidence type="ECO:0000313" key="9">
    <source>
        <dbReference type="EMBL" id="RNB50093.1"/>
    </source>
</evidence>